<protein>
    <submittedName>
        <fullName evidence="2">Uncharacterized protein</fullName>
    </submittedName>
</protein>
<gene>
    <name evidence="2" type="ORF">PLANPX_5590</name>
</gene>
<dbReference type="Proteomes" id="UP000326837">
    <property type="component" value="Chromosome"/>
</dbReference>
<sequence>MNERERWIIYPLLFFALGAALRDKFTHEVKTDQLRAGKIMCEELVVYDSEKPDRAVAKLSSNPPLKNAPNADRYGVFVLIDSEGKELCGVTNNQLQVSRIACNVVSILDPQNPNRALALLTSAAGAKTDGSARRLGSLILTDSDGVEQFGLADDQLRMRQVVCEGVAVVNPGNPAEILAGLGSVPVEVEGQQGEDAQGRRIGVLELNHQALISLRGNPSERPLENQPREKSTPEAGSSTDQNDGVEETPAKASPTPPAAETPDSPAEIKDEKA</sequence>
<reference evidence="3" key="1">
    <citation type="submission" date="2019-10" db="EMBL/GenBank/DDBJ databases">
        <title>Lacipirellula parvula gen. nov., sp. nov., representing a lineage of planctomycetes widespread in freshwater anoxic habitats, and description of the family Lacipirellulaceae.</title>
        <authorList>
            <person name="Dedysh S.N."/>
            <person name="Kulichevskaya I.S."/>
            <person name="Beletsky A.V."/>
            <person name="Rakitin A.L."/>
            <person name="Mardanov A.V."/>
            <person name="Ivanova A.A."/>
            <person name="Saltykova V.X."/>
            <person name="Rijpstra W.I.C."/>
            <person name="Sinninghe Damste J.S."/>
            <person name="Ravin N.V."/>
        </authorList>
    </citation>
    <scope>NUCLEOTIDE SEQUENCE [LARGE SCALE GENOMIC DNA]</scope>
    <source>
        <strain evidence="3">PX69</strain>
    </source>
</reference>
<feature type="region of interest" description="Disordered" evidence="1">
    <location>
        <begin position="213"/>
        <end position="273"/>
    </location>
</feature>
<keyword evidence="3" id="KW-1185">Reference proteome</keyword>
<evidence type="ECO:0000256" key="1">
    <source>
        <dbReference type="SAM" id="MobiDB-lite"/>
    </source>
</evidence>
<proteinExistence type="predicted"/>
<dbReference type="KEGG" id="lpav:PLANPX_5590"/>
<dbReference type="RefSeq" id="WP_152101240.1">
    <property type="nucleotide sequence ID" value="NZ_AP021861.1"/>
</dbReference>
<evidence type="ECO:0000313" key="2">
    <source>
        <dbReference type="EMBL" id="BBO35978.1"/>
    </source>
</evidence>
<evidence type="ECO:0000313" key="3">
    <source>
        <dbReference type="Proteomes" id="UP000326837"/>
    </source>
</evidence>
<dbReference type="AlphaFoldDB" id="A0A5K7XHP8"/>
<organism evidence="2 3">
    <name type="scientific">Lacipirellula parvula</name>
    <dbReference type="NCBI Taxonomy" id="2650471"/>
    <lineage>
        <taxon>Bacteria</taxon>
        <taxon>Pseudomonadati</taxon>
        <taxon>Planctomycetota</taxon>
        <taxon>Planctomycetia</taxon>
        <taxon>Pirellulales</taxon>
        <taxon>Lacipirellulaceae</taxon>
        <taxon>Lacipirellula</taxon>
    </lineage>
</organism>
<accession>A0A5K7XHP8</accession>
<feature type="compositionally biased region" description="Basic and acidic residues" evidence="1">
    <location>
        <begin position="221"/>
        <end position="232"/>
    </location>
</feature>
<dbReference type="EMBL" id="AP021861">
    <property type="protein sequence ID" value="BBO35978.1"/>
    <property type="molecule type" value="Genomic_DNA"/>
</dbReference>
<name>A0A5K7XHP8_9BACT</name>